<evidence type="ECO:0000256" key="1">
    <source>
        <dbReference type="SAM" id="SignalP"/>
    </source>
</evidence>
<organism evidence="2 3">
    <name type="scientific">Nocardioides cavernaquae</name>
    <dbReference type="NCBI Taxonomy" id="2321396"/>
    <lineage>
        <taxon>Bacteria</taxon>
        <taxon>Bacillati</taxon>
        <taxon>Actinomycetota</taxon>
        <taxon>Actinomycetes</taxon>
        <taxon>Propionibacteriales</taxon>
        <taxon>Nocardioidaceae</taxon>
        <taxon>Nocardioides</taxon>
    </lineage>
</organism>
<protein>
    <recommendedName>
        <fullName evidence="4">Secreted protein</fullName>
    </recommendedName>
</protein>
<accession>A0A3A5H5W5</accession>
<dbReference type="OrthoDB" id="3790986at2"/>
<dbReference type="Proteomes" id="UP000276542">
    <property type="component" value="Unassembled WGS sequence"/>
</dbReference>
<sequence length="204" mass="21984">MNMFSKLGVVAGTLVLSAAGIAPAQAQRWTHTDPAGDVTSATECSAEGDSCTETVAAAQTVPDVVHFVADHRARRVNVWARYRDLTASGTRLHQVRYVTNEGIRRHLTLATYNGRVIVRELSRDSDGRKVACTGIRHSIDYTANTVSISVPRACMSAPRNVRVGFGSYAFRNIEDPTTGGWYDDALATGPTPGDLVLGPVLRRG</sequence>
<evidence type="ECO:0008006" key="4">
    <source>
        <dbReference type="Google" id="ProtNLM"/>
    </source>
</evidence>
<feature type="chain" id="PRO_5017179079" description="Secreted protein" evidence="1">
    <location>
        <begin position="27"/>
        <end position="204"/>
    </location>
</feature>
<name>A0A3A5H5W5_9ACTN</name>
<keyword evidence="1" id="KW-0732">Signal</keyword>
<comment type="caution">
    <text evidence="2">The sequence shown here is derived from an EMBL/GenBank/DDBJ whole genome shotgun (WGS) entry which is preliminary data.</text>
</comment>
<evidence type="ECO:0000313" key="3">
    <source>
        <dbReference type="Proteomes" id="UP000276542"/>
    </source>
</evidence>
<dbReference type="RefSeq" id="WP_120059975.1">
    <property type="nucleotide sequence ID" value="NZ_QYRP01000002.1"/>
</dbReference>
<evidence type="ECO:0000313" key="2">
    <source>
        <dbReference type="EMBL" id="RJS46076.1"/>
    </source>
</evidence>
<proteinExistence type="predicted"/>
<gene>
    <name evidence="2" type="ORF">D4739_07495</name>
</gene>
<keyword evidence="3" id="KW-1185">Reference proteome</keyword>
<dbReference type="AlphaFoldDB" id="A0A3A5H5W5"/>
<feature type="signal peptide" evidence="1">
    <location>
        <begin position="1"/>
        <end position="26"/>
    </location>
</feature>
<reference evidence="3" key="1">
    <citation type="submission" date="2018-09" db="EMBL/GenBank/DDBJ databases">
        <authorList>
            <person name="Zhu H."/>
        </authorList>
    </citation>
    <scope>NUCLEOTIDE SEQUENCE [LARGE SCALE GENOMIC DNA]</scope>
    <source>
        <strain evidence="3">K1W22B-1</strain>
    </source>
</reference>
<dbReference type="EMBL" id="QYRP01000002">
    <property type="protein sequence ID" value="RJS46076.1"/>
    <property type="molecule type" value="Genomic_DNA"/>
</dbReference>